<comment type="caution">
    <text evidence="8">The sequence shown here is derived from an EMBL/GenBank/DDBJ whole genome shotgun (WGS) entry which is preliminary data.</text>
</comment>
<reference evidence="8 9" key="1">
    <citation type="submission" date="2019-09" db="EMBL/GenBank/DDBJ databases">
        <title>Segnochrobactrum spirostomi gen. nov., sp. nov., isolated from the ciliate Spirostomum cf. yagiui and description of a novel family, Segnochrobactraceae fam. nov. within the order Rhizobiales of the class Alphaproteobacteria.</title>
        <authorList>
            <person name="Akter S."/>
            <person name="Shazib S.U.A."/>
            <person name="Shin M.K."/>
        </authorList>
    </citation>
    <scope>NUCLEOTIDE SEQUENCE [LARGE SCALE GENOMIC DNA]</scope>
    <source>
        <strain evidence="8 9">Sp-1</strain>
    </source>
</reference>
<dbReference type="Pfam" id="PF00892">
    <property type="entry name" value="EamA"/>
    <property type="match status" value="2"/>
</dbReference>
<dbReference type="InterPro" id="IPR000620">
    <property type="entry name" value="EamA_dom"/>
</dbReference>
<feature type="transmembrane region" description="Helical" evidence="6">
    <location>
        <begin position="195"/>
        <end position="215"/>
    </location>
</feature>
<feature type="transmembrane region" description="Helical" evidence="6">
    <location>
        <begin position="141"/>
        <end position="159"/>
    </location>
</feature>
<comment type="subcellular location">
    <subcellularLocation>
        <location evidence="1">Membrane</location>
        <topology evidence="1">Multi-pass membrane protein</topology>
    </subcellularLocation>
</comment>
<feature type="domain" description="EamA" evidence="7">
    <location>
        <begin position="27"/>
        <end position="153"/>
    </location>
</feature>
<protein>
    <submittedName>
        <fullName evidence="8">DMT family transporter</fullName>
    </submittedName>
</protein>
<dbReference type="Proteomes" id="UP000332515">
    <property type="component" value="Unassembled WGS sequence"/>
</dbReference>
<dbReference type="SUPFAM" id="SSF103481">
    <property type="entry name" value="Multidrug resistance efflux transporter EmrE"/>
    <property type="match status" value="2"/>
</dbReference>
<feature type="transmembrane region" description="Helical" evidence="6">
    <location>
        <begin position="165"/>
        <end position="183"/>
    </location>
</feature>
<organism evidence="8 9">
    <name type="scientific">Segnochrobactrum spirostomi</name>
    <dbReference type="NCBI Taxonomy" id="2608987"/>
    <lineage>
        <taxon>Bacteria</taxon>
        <taxon>Pseudomonadati</taxon>
        <taxon>Pseudomonadota</taxon>
        <taxon>Alphaproteobacteria</taxon>
        <taxon>Hyphomicrobiales</taxon>
        <taxon>Segnochrobactraceae</taxon>
        <taxon>Segnochrobactrum</taxon>
    </lineage>
</organism>
<evidence type="ECO:0000256" key="4">
    <source>
        <dbReference type="ARBA" id="ARBA00022989"/>
    </source>
</evidence>
<evidence type="ECO:0000256" key="3">
    <source>
        <dbReference type="ARBA" id="ARBA00022692"/>
    </source>
</evidence>
<sequence length="315" mass="33172">MTQPAATLRSADAVHKPAWLQAAPFVFLLLWSAGFPVGKVGVTYTGPFTLLAWRYGLVLAVLVPLILWVRPPLPKTRRAWVNLAVIGFLIQGLYFNLSYFAFRFGISASALSLIVSMQPVVVGLVAPLFTRERVGPRRWIGLLLGLAGAAIVILSRSAIEITSPVAVVLAVLALLAMSGGALYEKRFGAPQHPLTANAVQYAVGLALSLPLALALEDGHVVWSAPFIGALAYLVIGNSLVAISLYLAMIRAGEVSKVSALFFLVPPGSALIAWGMLGEAMPPLAWAGMALAAGGVALASVQRAKPVRDAAEEACT</sequence>
<comment type="similarity">
    <text evidence="2">Belongs to the EamA transporter family.</text>
</comment>
<feature type="transmembrane region" description="Helical" evidence="6">
    <location>
        <begin position="221"/>
        <end position="247"/>
    </location>
</feature>
<dbReference type="RefSeq" id="WP_312861400.1">
    <property type="nucleotide sequence ID" value="NZ_VWNA01000001.1"/>
</dbReference>
<keyword evidence="9" id="KW-1185">Reference proteome</keyword>
<evidence type="ECO:0000256" key="2">
    <source>
        <dbReference type="ARBA" id="ARBA00007362"/>
    </source>
</evidence>
<feature type="domain" description="EamA" evidence="7">
    <location>
        <begin position="166"/>
        <end position="299"/>
    </location>
</feature>
<keyword evidence="4 6" id="KW-1133">Transmembrane helix</keyword>
<dbReference type="GO" id="GO:0016020">
    <property type="term" value="C:membrane"/>
    <property type="evidence" value="ECO:0007669"/>
    <property type="project" value="UniProtKB-SubCell"/>
</dbReference>
<dbReference type="EMBL" id="VWNA01000001">
    <property type="protein sequence ID" value="MQT11293.1"/>
    <property type="molecule type" value="Genomic_DNA"/>
</dbReference>
<evidence type="ECO:0000313" key="9">
    <source>
        <dbReference type="Proteomes" id="UP000332515"/>
    </source>
</evidence>
<feature type="transmembrane region" description="Helical" evidence="6">
    <location>
        <begin position="259"/>
        <end position="276"/>
    </location>
</feature>
<evidence type="ECO:0000256" key="6">
    <source>
        <dbReference type="SAM" id="Phobius"/>
    </source>
</evidence>
<keyword evidence="5 6" id="KW-0472">Membrane</keyword>
<keyword evidence="3 6" id="KW-0812">Transmembrane</keyword>
<feature type="transmembrane region" description="Helical" evidence="6">
    <location>
        <begin position="50"/>
        <end position="69"/>
    </location>
</feature>
<evidence type="ECO:0000313" key="8">
    <source>
        <dbReference type="EMBL" id="MQT11293.1"/>
    </source>
</evidence>
<dbReference type="AlphaFoldDB" id="A0A6A7XY52"/>
<evidence type="ECO:0000256" key="1">
    <source>
        <dbReference type="ARBA" id="ARBA00004141"/>
    </source>
</evidence>
<dbReference type="InterPro" id="IPR037185">
    <property type="entry name" value="EmrE-like"/>
</dbReference>
<feature type="transmembrane region" description="Helical" evidence="6">
    <location>
        <begin position="282"/>
        <end position="300"/>
    </location>
</feature>
<name>A0A6A7XY52_9HYPH</name>
<gene>
    <name evidence="8" type="ORF">F0357_01115</name>
</gene>
<feature type="transmembrane region" description="Helical" evidence="6">
    <location>
        <begin position="108"/>
        <end position="129"/>
    </location>
</feature>
<proteinExistence type="inferred from homology"/>
<accession>A0A6A7XY52</accession>
<feature type="transmembrane region" description="Helical" evidence="6">
    <location>
        <begin position="81"/>
        <end position="102"/>
    </location>
</feature>
<dbReference type="InterPro" id="IPR050638">
    <property type="entry name" value="AA-Vitamin_Transporters"/>
</dbReference>
<dbReference type="PANTHER" id="PTHR32322">
    <property type="entry name" value="INNER MEMBRANE TRANSPORTER"/>
    <property type="match status" value="1"/>
</dbReference>
<feature type="transmembrane region" description="Helical" evidence="6">
    <location>
        <begin position="18"/>
        <end position="38"/>
    </location>
</feature>
<evidence type="ECO:0000256" key="5">
    <source>
        <dbReference type="ARBA" id="ARBA00023136"/>
    </source>
</evidence>
<dbReference type="PANTHER" id="PTHR32322:SF2">
    <property type="entry name" value="EAMA DOMAIN-CONTAINING PROTEIN"/>
    <property type="match status" value="1"/>
</dbReference>
<evidence type="ECO:0000259" key="7">
    <source>
        <dbReference type="Pfam" id="PF00892"/>
    </source>
</evidence>